<protein>
    <submittedName>
        <fullName evidence="1">Uncharacterized protein</fullName>
    </submittedName>
</protein>
<organism evidence="1 2">
    <name type="scientific">Candidatus Ryanbacteria bacterium RIFCSPLOWO2_02_FULL_45_11c</name>
    <dbReference type="NCBI Taxonomy" id="1802128"/>
    <lineage>
        <taxon>Bacteria</taxon>
        <taxon>Candidatus Ryaniibacteriota</taxon>
    </lineage>
</organism>
<evidence type="ECO:0000313" key="1">
    <source>
        <dbReference type="EMBL" id="OGZ53543.1"/>
    </source>
</evidence>
<proteinExistence type="predicted"/>
<accession>A0A1G2GTL2</accession>
<name>A0A1G2GTL2_9BACT</name>
<reference evidence="1 2" key="1">
    <citation type="journal article" date="2016" name="Nat. Commun.">
        <title>Thousands of microbial genomes shed light on interconnected biogeochemical processes in an aquifer system.</title>
        <authorList>
            <person name="Anantharaman K."/>
            <person name="Brown C.T."/>
            <person name="Hug L.A."/>
            <person name="Sharon I."/>
            <person name="Castelle C.J."/>
            <person name="Probst A.J."/>
            <person name="Thomas B.C."/>
            <person name="Singh A."/>
            <person name="Wilkins M.J."/>
            <person name="Karaoz U."/>
            <person name="Brodie E.L."/>
            <person name="Williams K.H."/>
            <person name="Hubbard S.S."/>
            <person name="Banfield J.F."/>
        </authorList>
    </citation>
    <scope>NUCLEOTIDE SEQUENCE [LARGE SCALE GENOMIC DNA]</scope>
</reference>
<evidence type="ECO:0000313" key="2">
    <source>
        <dbReference type="Proteomes" id="UP000178186"/>
    </source>
</evidence>
<dbReference type="Proteomes" id="UP000178186">
    <property type="component" value="Unassembled WGS sequence"/>
</dbReference>
<sequence>MTLFQRVLNHLNKTSTIFSADEEKRQIYIHRVYNSVILTFYKGGNLRKLEVRTSDHLFVEQTYGERERWALYEREEGKLVLFGTTGKIDIYFS</sequence>
<comment type="caution">
    <text evidence="1">The sequence shown here is derived from an EMBL/GenBank/DDBJ whole genome shotgun (WGS) entry which is preliminary data.</text>
</comment>
<dbReference type="AlphaFoldDB" id="A0A1G2GTL2"/>
<gene>
    <name evidence="1" type="ORF">A3H64_02765</name>
</gene>
<dbReference type="EMBL" id="MHNY01000054">
    <property type="protein sequence ID" value="OGZ53543.1"/>
    <property type="molecule type" value="Genomic_DNA"/>
</dbReference>